<dbReference type="EMBL" id="JAEUBG010003307">
    <property type="protein sequence ID" value="KAH3682960.1"/>
    <property type="molecule type" value="Genomic_DNA"/>
</dbReference>
<dbReference type="AlphaFoldDB" id="A0A9P8Q4Q2"/>
<gene>
    <name evidence="1" type="ORF">WICPIJ_006070</name>
</gene>
<comment type="caution">
    <text evidence="1">The sequence shown here is derived from an EMBL/GenBank/DDBJ whole genome shotgun (WGS) entry which is preliminary data.</text>
</comment>
<sequence>MVFVFSLYHLPIFLMELEMIFFEPDSFDLMESLSAESVPSLRTKSPFDKNCSVEVWETASDFLDLILKLLREDFCEKDCEILDLMELVSSSLGGFLEGDDPDSAVLVGSTSAIFVGLASS</sequence>
<accession>A0A9P8Q4Q2</accession>
<organism evidence="1 2">
    <name type="scientific">Wickerhamomyces pijperi</name>
    <name type="common">Yeast</name>
    <name type="synonym">Pichia pijperi</name>
    <dbReference type="NCBI Taxonomy" id="599730"/>
    <lineage>
        <taxon>Eukaryota</taxon>
        <taxon>Fungi</taxon>
        <taxon>Dikarya</taxon>
        <taxon>Ascomycota</taxon>
        <taxon>Saccharomycotina</taxon>
        <taxon>Saccharomycetes</taxon>
        <taxon>Phaffomycetales</taxon>
        <taxon>Wickerhamomycetaceae</taxon>
        <taxon>Wickerhamomyces</taxon>
    </lineage>
</organism>
<proteinExistence type="predicted"/>
<name>A0A9P8Q4Q2_WICPI</name>
<keyword evidence="2" id="KW-1185">Reference proteome</keyword>
<reference evidence="1" key="2">
    <citation type="submission" date="2021-01" db="EMBL/GenBank/DDBJ databases">
        <authorList>
            <person name="Schikora-Tamarit M.A."/>
        </authorList>
    </citation>
    <scope>NUCLEOTIDE SEQUENCE</scope>
    <source>
        <strain evidence="1">CBS2887</strain>
    </source>
</reference>
<protein>
    <submittedName>
        <fullName evidence="1">Uncharacterized protein</fullName>
    </submittedName>
</protein>
<reference evidence="1" key="1">
    <citation type="journal article" date="2021" name="Open Biol.">
        <title>Shared evolutionary footprints suggest mitochondrial oxidative damage underlies multiple complex I losses in fungi.</title>
        <authorList>
            <person name="Schikora-Tamarit M.A."/>
            <person name="Marcet-Houben M."/>
            <person name="Nosek J."/>
            <person name="Gabaldon T."/>
        </authorList>
    </citation>
    <scope>NUCLEOTIDE SEQUENCE</scope>
    <source>
        <strain evidence="1">CBS2887</strain>
    </source>
</reference>
<dbReference type="Proteomes" id="UP000774326">
    <property type="component" value="Unassembled WGS sequence"/>
</dbReference>
<evidence type="ECO:0000313" key="2">
    <source>
        <dbReference type="Proteomes" id="UP000774326"/>
    </source>
</evidence>
<evidence type="ECO:0000313" key="1">
    <source>
        <dbReference type="EMBL" id="KAH3682960.1"/>
    </source>
</evidence>